<dbReference type="EMBL" id="NIHM01000032">
    <property type="protein sequence ID" value="PLT52476.1"/>
    <property type="molecule type" value="Genomic_DNA"/>
</dbReference>
<gene>
    <name evidence="1" type="ORF">CDL18_14590</name>
</gene>
<reference evidence="1 2" key="1">
    <citation type="journal article" date="2017" name="Genome Med.">
        <title>A novel Ruminococcus gnavus clade enriched in inflammatory bowel disease patients.</title>
        <authorList>
            <person name="Hall A.B."/>
            <person name="Yassour M."/>
            <person name="Sauk J."/>
            <person name="Garner A."/>
            <person name="Jiang X."/>
            <person name="Arthur T."/>
            <person name="Lagoudas G.K."/>
            <person name="Vatanen T."/>
            <person name="Fornelos N."/>
            <person name="Wilson R."/>
            <person name="Bertha M."/>
            <person name="Cohen M."/>
            <person name="Garber J."/>
            <person name="Khalili H."/>
            <person name="Gevers D."/>
            <person name="Ananthakrishnan A.N."/>
            <person name="Kugathasan S."/>
            <person name="Lander E.S."/>
            <person name="Blainey P."/>
            <person name="Vlamakis H."/>
            <person name="Xavier R.J."/>
            <person name="Huttenhower C."/>
        </authorList>
    </citation>
    <scope>NUCLEOTIDE SEQUENCE [LARGE SCALE GENOMIC DNA]</scope>
    <source>
        <strain evidence="1 2">RJX1118</strain>
    </source>
</reference>
<comment type="caution">
    <text evidence="1">The sequence shown here is derived from an EMBL/GenBank/DDBJ whole genome shotgun (WGS) entry which is preliminary data.</text>
</comment>
<dbReference type="InterPro" id="IPR023908">
    <property type="entry name" value="xxxLxxG_rpt"/>
</dbReference>
<name>A0A2N5NED0_MEDGN</name>
<accession>A0A2N5NED0</accession>
<dbReference type="AlphaFoldDB" id="A0A2N5NED0"/>
<evidence type="ECO:0000313" key="2">
    <source>
        <dbReference type="Proteomes" id="UP000234849"/>
    </source>
</evidence>
<dbReference type="Proteomes" id="UP000234849">
    <property type="component" value="Unassembled WGS sequence"/>
</dbReference>
<dbReference type="NCBIfam" id="TIGR03057">
    <property type="entry name" value="xxxLxxG_by_4"/>
    <property type="match status" value="1"/>
</dbReference>
<sequence length="114" mass="12156">MAANSAALRDGASTLLSGTTELSKGGTTLLNGSNQVKDGITQLQDGAHTLKDGMQKFDEQGTRKLKDTVEKELGNILDRLEALTSAQCSYDTFSGKAKDMEGNVKFVIETDAIE</sequence>
<organism evidence="1 2">
    <name type="scientific">Mediterraneibacter gnavus</name>
    <name type="common">Ruminococcus gnavus</name>
    <dbReference type="NCBI Taxonomy" id="33038"/>
    <lineage>
        <taxon>Bacteria</taxon>
        <taxon>Bacillati</taxon>
        <taxon>Bacillota</taxon>
        <taxon>Clostridia</taxon>
        <taxon>Lachnospirales</taxon>
        <taxon>Lachnospiraceae</taxon>
        <taxon>Mediterraneibacter</taxon>
    </lineage>
</organism>
<proteinExistence type="predicted"/>
<evidence type="ECO:0000313" key="1">
    <source>
        <dbReference type="EMBL" id="PLT52476.1"/>
    </source>
</evidence>
<protein>
    <submittedName>
        <fullName evidence="1">Uncharacterized protein</fullName>
    </submittedName>
</protein>